<comment type="caution">
    <text evidence="1">The sequence shown here is derived from an EMBL/GenBank/DDBJ whole genome shotgun (WGS) entry which is preliminary data.</text>
</comment>
<dbReference type="EMBL" id="LAZR01002036">
    <property type="protein sequence ID" value="KKN35470.1"/>
    <property type="molecule type" value="Genomic_DNA"/>
</dbReference>
<dbReference type="AlphaFoldDB" id="A0A0F9PV22"/>
<protein>
    <submittedName>
        <fullName evidence="1">Uncharacterized protein</fullName>
    </submittedName>
</protein>
<sequence>MSYTVHIRLCDDDSVITAIELDVKDIKQGEQTIAILATALKQDCERNGFHNIPTECENVECNDCGRDDGWRESVGCPYME</sequence>
<proteinExistence type="predicted"/>
<accession>A0A0F9PV22</accession>
<gene>
    <name evidence="1" type="ORF">LCGC14_0783220</name>
</gene>
<organism evidence="1">
    <name type="scientific">marine sediment metagenome</name>
    <dbReference type="NCBI Taxonomy" id="412755"/>
    <lineage>
        <taxon>unclassified sequences</taxon>
        <taxon>metagenomes</taxon>
        <taxon>ecological metagenomes</taxon>
    </lineage>
</organism>
<name>A0A0F9PV22_9ZZZZ</name>
<reference evidence="1" key="1">
    <citation type="journal article" date="2015" name="Nature">
        <title>Complex archaea that bridge the gap between prokaryotes and eukaryotes.</title>
        <authorList>
            <person name="Spang A."/>
            <person name="Saw J.H."/>
            <person name="Jorgensen S.L."/>
            <person name="Zaremba-Niedzwiedzka K."/>
            <person name="Martijn J."/>
            <person name="Lind A.E."/>
            <person name="van Eijk R."/>
            <person name="Schleper C."/>
            <person name="Guy L."/>
            <person name="Ettema T.J."/>
        </authorList>
    </citation>
    <scope>NUCLEOTIDE SEQUENCE</scope>
</reference>
<evidence type="ECO:0000313" key="1">
    <source>
        <dbReference type="EMBL" id="KKN35470.1"/>
    </source>
</evidence>